<evidence type="ECO:0000256" key="4">
    <source>
        <dbReference type="ARBA" id="ARBA00023284"/>
    </source>
</evidence>
<protein>
    <recommendedName>
        <fullName evidence="6">Glutathione-dependent peroxiredoxin</fullName>
        <ecNumber evidence="6">1.11.1.27</ecNumber>
    </recommendedName>
</protein>
<evidence type="ECO:0000256" key="5">
    <source>
        <dbReference type="PIRSR" id="PIRSR637944-1"/>
    </source>
</evidence>
<keyword evidence="4 6" id="KW-0676">Redox-active center</keyword>
<name>A0A918KI73_9PROT</name>
<organism evidence="8 9">
    <name type="scientific">Litorimonas cladophorae</name>
    <dbReference type="NCBI Taxonomy" id="1220491"/>
    <lineage>
        <taxon>Bacteria</taxon>
        <taxon>Pseudomonadati</taxon>
        <taxon>Pseudomonadota</taxon>
        <taxon>Alphaproteobacteria</taxon>
        <taxon>Maricaulales</taxon>
        <taxon>Robiginitomaculaceae</taxon>
    </lineage>
</organism>
<comment type="caution">
    <text evidence="8">The sequence shown here is derived from an EMBL/GenBank/DDBJ whole genome shotgun (WGS) entry which is preliminary data.</text>
</comment>
<evidence type="ECO:0000256" key="6">
    <source>
        <dbReference type="RuleBase" id="RU366011"/>
    </source>
</evidence>
<dbReference type="GO" id="GO:0008379">
    <property type="term" value="F:thioredoxin peroxidase activity"/>
    <property type="evidence" value="ECO:0007669"/>
    <property type="project" value="InterPro"/>
</dbReference>
<keyword evidence="2 6" id="KW-0049">Antioxidant</keyword>
<dbReference type="SUPFAM" id="SSF52833">
    <property type="entry name" value="Thioredoxin-like"/>
    <property type="match status" value="1"/>
</dbReference>
<proteinExistence type="inferred from homology"/>
<evidence type="ECO:0000256" key="1">
    <source>
        <dbReference type="ARBA" id="ARBA00022559"/>
    </source>
</evidence>
<dbReference type="Pfam" id="PF08534">
    <property type="entry name" value="Redoxin"/>
    <property type="match status" value="1"/>
</dbReference>
<keyword evidence="3 6" id="KW-0560">Oxidoreductase</keyword>
<dbReference type="PROSITE" id="PS51352">
    <property type="entry name" value="THIOREDOXIN_2"/>
    <property type="match status" value="1"/>
</dbReference>
<dbReference type="PANTHER" id="PTHR10430">
    <property type="entry name" value="PEROXIREDOXIN"/>
    <property type="match status" value="1"/>
</dbReference>
<keyword evidence="1 6" id="KW-0575">Peroxidase</keyword>
<dbReference type="AlphaFoldDB" id="A0A918KI73"/>
<dbReference type="Gene3D" id="3.40.30.10">
    <property type="entry name" value="Glutaredoxin"/>
    <property type="match status" value="1"/>
</dbReference>
<evidence type="ECO:0000256" key="2">
    <source>
        <dbReference type="ARBA" id="ARBA00022862"/>
    </source>
</evidence>
<dbReference type="Proteomes" id="UP000600865">
    <property type="component" value="Unassembled WGS sequence"/>
</dbReference>
<evidence type="ECO:0000259" key="7">
    <source>
        <dbReference type="PROSITE" id="PS51352"/>
    </source>
</evidence>
<dbReference type="InterPro" id="IPR013766">
    <property type="entry name" value="Thioredoxin_domain"/>
</dbReference>
<dbReference type="CDD" id="cd03013">
    <property type="entry name" value="PRX5_like"/>
    <property type="match status" value="1"/>
</dbReference>
<dbReference type="GO" id="GO:0045454">
    <property type="term" value="P:cell redox homeostasis"/>
    <property type="evidence" value="ECO:0007669"/>
    <property type="project" value="TreeGrafter"/>
</dbReference>
<comment type="function">
    <text evidence="6">Thiol-specific peroxidase that catalyzes the reduction of hydrogen peroxide and organic hydroperoxides to water and alcohols, respectively. Plays a role in cell protection against oxidative stress by detoxifying peroxides.</text>
</comment>
<gene>
    <name evidence="8" type="ORF">GCM10011309_13330</name>
</gene>
<dbReference type="GO" id="GO:0005737">
    <property type="term" value="C:cytoplasm"/>
    <property type="evidence" value="ECO:0007669"/>
    <property type="project" value="TreeGrafter"/>
</dbReference>
<keyword evidence="9" id="KW-1185">Reference proteome</keyword>
<feature type="active site" description="Cysteine sulfenic acid (-SOH) intermediate" evidence="5">
    <location>
        <position position="79"/>
    </location>
</feature>
<reference evidence="8 9" key="1">
    <citation type="journal article" date="2014" name="Int. J. Syst. Evol. Microbiol.">
        <title>Complete genome sequence of Corynebacterium casei LMG S-19264T (=DSM 44701T), isolated from a smear-ripened cheese.</title>
        <authorList>
            <consortium name="US DOE Joint Genome Institute (JGI-PGF)"/>
            <person name="Walter F."/>
            <person name="Albersmeier A."/>
            <person name="Kalinowski J."/>
            <person name="Ruckert C."/>
        </authorList>
    </citation>
    <scope>NUCLEOTIDE SEQUENCE [LARGE SCALE GENOMIC DNA]</scope>
    <source>
        <strain evidence="8 9">KCTC 23968</strain>
    </source>
</reference>
<dbReference type="InterPro" id="IPR013740">
    <property type="entry name" value="Redoxin"/>
</dbReference>
<evidence type="ECO:0000256" key="3">
    <source>
        <dbReference type="ARBA" id="ARBA00023002"/>
    </source>
</evidence>
<evidence type="ECO:0000313" key="9">
    <source>
        <dbReference type="Proteomes" id="UP000600865"/>
    </source>
</evidence>
<comment type="catalytic activity">
    <reaction evidence="6">
        <text>a hydroperoxide + 2 glutathione = an alcohol + glutathione disulfide + H2O</text>
        <dbReference type="Rhea" id="RHEA:62632"/>
        <dbReference type="ChEBI" id="CHEBI:15377"/>
        <dbReference type="ChEBI" id="CHEBI:30879"/>
        <dbReference type="ChEBI" id="CHEBI:35924"/>
        <dbReference type="ChEBI" id="CHEBI:57925"/>
        <dbReference type="ChEBI" id="CHEBI:58297"/>
        <dbReference type="EC" id="1.11.1.27"/>
    </reaction>
</comment>
<dbReference type="InterPro" id="IPR036249">
    <property type="entry name" value="Thioredoxin-like_sf"/>
</dbReference>
<sequence length="189" mass="20545">MEIEFRHLAPLYNLSYIYRKTIKFIWENYDMAIQEGDKLPTATFMKMGPDGPQPVNTDDVFAGKRVALFAVPGAFTPTCSAKHLPGYVEKAAMLKARGIDEIACVSVNDVFVMGAWGQAAGSGDVDMLADGNGDFAKAIGLEMDGTGFGMGQRSQRYAMVVDDGTVERLFVEGPGEFKVSSAEHMLSEL</sequence>
<dbReference type="GO" id="GO:0042744">
    <property type="term" value="P:hydrogen peroxide catabolic process"/>
    <property type="evidence" value="ECO:0007669"/>
    <property type="project" value="TreeGrafter"/>
</dbReference>
<dbReference type="PANTHER" id="PTHR10430:SF16">
    <property type="entry name" value="PEROXIREDOXIN-5, MITOCHONDRIAL"/>
    <property type="match status" value="1"/>
</dbReference>
<dbReference type="GO" id="GO:0034599">
    <property type="term" value="P:cellular response to oxidative stress"/>
    <property type="evidence" value="ECO:0007669"/>
    <property type="project" value="InterPro"/>
</dbReference>
<comment type="similarity">
    <text evidence="6">Belongs to the peroxiredoxin family. Prx5 subfamily.</text>
</comment>
<dbReference type="EC" id="1.11.1.27" evidence="6"/>
<feature type="domain" description="Thioredoxin" evidence="7">
    <location>
        <begin position="33"/>
        <end position="189"/>
    </location>
</feature>
<dbReference type="InterPro" id="IPR037944">
    <property type="entry name" value="PRX5-like"/>
</dbReference>
<dbReference type="EMBL" id="BMYV01000001">
    <property type="protein sequence ID" value="GGX64485.1"/>
    <property type="molecule type" value="Genomic_DNA"/>
</dbReference>
<accession>A0A918KI73</accession>
<evidence type="ECO:0000313" key="8">
    <source>
        <dbReference type="EMBL" id="GGX64485.1"/>
    </source>
</evidence>
<dbReference type="FunFam" id="3.40.30.10:FF:000020">
    <property type="entry name" value="Peroxiredoxin"/>
    <property type="match status" value="1"/>
</dbReference>